<dbReference type="SMART" id="SM00220">
    <property type="entry name" value="S_TKc"/>
    <property type="match status" value="1"/>
</dbReference>
<evidence type="ECO:0000256" key="8">
    <source>
        <dbReference type="ARBA" id="ARBA00047899"/>
    </source>
</evidence>
<feature type="compositionally biased region" description="Basic and acidic residues" evidence="10">
    <location>
        <begin position="459"/>
        <end position="487"/>
    </location>
</feature>
<keyword evidence="3" id="KW-0808">Transferase</keyword>
<proteinExistence type="predicted"/>
<reference evidence="13 14" key="1">
    <citation type="submission" date="2019-02" db="EMBL/GenBank/DDBJ databases">
        <title>Sequencing the genomes of 1000 actinobacteria strains.</title>
        <authorList>
            <person name="Klenk H.-P."/>
        </authorList>
    </citation>
    <scope>NUCLEOTIDE SEQUENCE [LARGE SCALE GENOMIC DNA]</scope>
    <source>
        <strain evidence="13 14">DSM 44509</strain>
    </source>
</reference>
<dbReference type="Proteomes" id="UP000292507">
    <property type="component" value="Unassembled WGS sequence"/>
</dbReference>
<dbReference type="PROSITE" id="PS50011">
    <property type="entry name" value="PROTEIN_KINASE_DOM"/>
    <property type="match status" value="1"/>
</dbReference>
<dbReference type="Pfam" id="PF00069">
    <property type="entry name" value="Pkinase"/>
    <property type="match status" value="1"/>
</dbReference>
<dbReference type="PANTHER" id="PTHR43289:SF6">
    <property type="entry name" value="SERINE_THREONINE-PROTEIN KINASE NEKL-3"/>
    <property type="match status" value="1"/>
</dbReference>
<comment type="caution">
    <text evidence="13">The sequence shown here is derived from an EMBL/GenBank/DDBJ whole genome shotgun (WGS) entry which is preliminary data.</text>
</comment>
<evidence type="ECO:0000256" key="10">
    <source>
        <dbReference type="SAM" id="MobiDB-lite"/>
    </source>
</evidence>
<dbReference type="PROSITE" id="PS00108">
    <property type="entry name" value="PROTEIN_KINASE_ST"/>
    <property type="match status" value="1"/>
</dbReference>
<evidence type="ECO:0000256" key="3">
    <source>
        <dbReference type="ARBA" id="ARBA00022679"/>
    </source>
</evidence>
<dbReference type="SUPFAM" id="SSF56112">
    <property type="entry name" value="Protein kinase-like (PK-like)"/>
    <property type="match status" value="1"/>
</dbReference>
<evidence type="ECO:0000259" key="12">
    <source>
        <dbReference type="PROSITE" id="PS50011"/>
    </source>
</evidence>
<dbReference type="FunFam" id="3.30.200.20:FF:000035">
    <property type="entry name" value="Serine/threonine protein kinase Stk1"/>
    <property type="match status" value="1"/>
</dbReference>
<keyword evidence="4" id="KW-0677">Repeat</keyword>
<dbReference type="CDD" id="cd06577">
    <property type="entry name" value="PASTA_pknB"/>
    <property type="match status" value="1"/>
</dbReference>
<dbReference type="InterPro" id="IPR011009">
    <property type="entry name" value="Kinase-like_dom_sf"/>
</dbReference>
<evidence type="ECO:0000256" key="5">
    <source>
        <dbReference type="ARBA" id="ARBA00022741"/>
    </source>
</evidence>
<evidence type="ECO:0000256" key="7">
    <source>
        <dbReference type="ARBA" id="ARBA00022840"/>
    </source>
</evidence>
<evidence type="ECO:0000256" key="1">
    <source>
        <dbReference type="ARBA" id="ARBA00012513"/>
    </source>
</evidence>
<gene>
    <name evidence="13" type="ORF">BKA19_2578</name>
</gene>
<dbReference type="EMBL" id="SHKV01000001">
    <property type="protein sequence ID" value="RZU32869.1"/>
    <property type="molecule type" value="Genomic_DNA"/>
</dbReference>
<dbReference type="AlphaFoldDB" id="A0A4Q7Y9W5"/>
<name>A0A4Q7Y9W5_9ACTN</name>
<dbReference type="EC" id="2.7.11.1" evidence="1"/>
<feature type="region of interest" description="Disordered" evidence="10">
    <location>
        <begin position="430"/>
        <end position="493"/>
    </location>
</feature>
<dbReference type="GO" id="GO:0045717">
    <property type="term" value="P:negative regulation of fatty acid biosynthetic process"/>
    <property type="evidence" value="ECO:0007669"/>
    <property type="project" value="UniProtKB-ARBA"/>
</dbReference>
<keyword evidence="11" id="KW-0472">Membrane</keyword>
<evidence type="ECO:0000313" key="13">
    <source>
        <dbReference type="EMBL" id="RZU32869.1"/>
    </source>
</evidence>
<feature type="transmembrane region" description="Helical" evidence="11">
    <location>
        <begin position="324"/>
        <end position="346"/>
    </location>
</feature>
<comment type="catalytic activity">
    <reaction evidence="8">
        <text>L-threonyl-[protein] + ATP = O-phospho-L-threonyl-[protein] + ADP + H(+)</text>
        <dbReference type="Rhea" id="RHEA:46608"/>
        <dbReference type="Rhea" id="RHEA-COMP:11060"/>
        <dbReference type="Rhea" id="RHEA-COMP:11605"/>
        <dbReference type="ChEBI" id="CHEBI:15378"/>
        <dbReference type="ChEBI" id="CHEBI:30013"/>
        <dbReference type="ChEBI" id="CHEBI:30616"/>
        <dbReference type="ChEBI" id="CHEBI:61977"/>
        <dbReference type="ChEBI" id="CHEBI:456216"/>
        <dbReference type="EC" id="2.7.11.1"/>
    </reaction>
</comment>
<keyword evidence="5" id="KW-0547">Nucleotide-binding</keyword>
<dbReference type="GO" id="GO:0005524">
    <property type="term" value="F:ATP binding"/>
    <property type="evidence" value="ECO:0007669"/>
    <property type="project" value="UniProtKB-KW"/>
</dbReference>
<evidence type="ECO:0000256" key="11">
    <source>
        <dbReference type="SAM" id="Phobius"/>
    </source>
</evidence>
<sequence length="493" mass="51701">MRPQTDLLANRYRLTSLIAGGGMGQVWRGHDALLDRPVAVKVLRDQFAGDPTFRTRFRAEAQHAAVLTHPHIAAVFDYGELPAGEDGVPVAYLVMELVDGESLADLLARERRLDAVRTVDIVRQTADGLAAAHAAGVVHRDIKPANLLVTPHGVVKITDFGIARSASSVAVTGTGQVIGTAHYFSPEQASGSPSTPASDVYALGAVAYECLAGRRPFEAENPVQIAVMHIRDTPAPLPAGVPADVRALVERAMAKDPAQRFPDGAALRDAAGRLAAGLPTSPSPRTATAVLPASGPATVPVPAQAATAAAAGAPVAAAPGRRRWLIPALVALVVTALVVAVLATVLPGRSGTPASGSTPSSTGPAGIEVVAADLVGRPVQEVQAELVGRGLRVELVALELGDVPAGQVTAVDPVGTLAPGDVVRLTYAVPPVPVPAPVDPGGGADEEQREREEEQQEREEEKREREEEKKEREEEKKKEEEERKKEQEEDAQN</sequence>
<dbReference type="Gene3D" id="1.10.510.10">
    <property type="entry name" value="Transferase(Phosphotransferase) domain 1"/>
    <property type="match status" value="1"/>
</dbReference>
<evidence type="ECO:0000256" key="4">
    <source>
        <dbReference type="ARBA" id="ARBA00022737"/>
    </source>
</evidence>
<dbReference type="FunFam" id="1.10.510.10:FF:000021">
    <property type="entry name" value="Serine/threonine protein kinase"/>
    <property type="match status" value="1"/>
</dbReference>
<keyword evidence="11" id="KW-0812">Transmembrane</keyword>
<keyword evidence="6 13" id="KW-0418">Kinase</keyword>
<keyword evidence="14" id="KW-1185">Reference proteome</keyword>
<dbReference type="RefSeq" id="WP_104528320.1">
    <property type="nucleotide sequence ID" value="NZ_POQT01000012.1"/>
</dbReference>
<protein>
    <recommendedName>
        <fullName evidence="1">non-specific serine/threonine protein kinase</fullName>
        <ecNumber evidence="1">2.7.11.1</ecNumber>
    </recommendedName>
</protein>
<evidence type="ECO:0000313" key="14">
    <source>
        <dbReference type="Proteomes" id="UP000292507"/>
    </source>
</evidence>
<accession>A0A4Q7Y9W5</accession>
<dbReference type="InterPro" id="IPR000719">
    <property type="entry name" value="Prot_kinase_dom"/>
</dbReference>
<evidence type="ECO:0000256" key="6">
    <source>
        <dbReference type="ARBA" id="ARBA00022777"/>
    </source>
</evidence>
<dbReference type="Gene3D" id="3.30.10.20">
    <property type="match status" value="1"/>
</dbReference>
<dbReference type="InterPro" id="IPR008271">
    <property type="entry name" value="Ser/Thr_kinase_AS"/>
</dbReference>
<dbReference type="InterPro" id="IPR005543">
    <property type="entry name" value="PASTA_dom"/>
</dbReference>
<keyword evidence="2" id="KW-0723">Serine/threonine-protein kinase</keyword>
<dbReference type="OrthoDB" id="9762169at2"/>
<dbReference type="PANTHER" id="PTHR43289">
    <property type="entry name" value="MITOGEN-ACTIVATED PROTEIN KINASE KINASE KINASE 20-RELATED"/>
    <property type="match status" value="1"/>
</dbReference>
<keyword evidence="11" id="KW-1133">Transmembrane helix</keyword>
<organism evidence="13 14">
    <name type="scientific">Blastococcus saxobsidens</name>
    <dbReference type="NCBI Taxonomy" id="138336"/>
    <lineage>
        <taxon>Bacteria</taxon>
        <taxon>Bacillati</taxon>
        <taxon>Actinomycetota</taxon>
        <taxon>Actinomycetes</taxon>
        <taxon>Geodermatophilales</taxon>
        <taxon>Geodermatophilaceae</taxon>
        <taxon>Blastococcus</taxon>
    </lineage>
</organism>
<comment type="catalytic activity">
    <reaction evidence="9">
        <text>L-seryl-[protein] + ATP = O-phospho-L-seryl-[protein] + ADP + H(+)</text>
        <dbReference type="Rhea" id="RHEA:17989"/>
        <dbReference type="Rhea" id="RHEA-COMP:9863"/>
        <dbReference type="Rhea" id="RHEA-COMP:11604"/>
        <dbReference type="ChEBI" id="CHEBI:15378"/>
        <dbReference type="ChEBI" id="CHEBI:29999"/>
        <dbReference type="ChEBI" id="CHEBI:30616"/>
        <dbReference type="ChEBI" id="CHEBI:83421"/>
        <dbReference type="ChEBI" id="CHEBI:456216"/>
        <dbReference type="EC" id="2.7.11.1"/>
    </reaction>
</comment>
<dbReference type="Gene3D" id="3.30.200.20">
    <property type="entry name" value="Phosphorylase Kinase, domain 1"/>
    <property type="match status" value="1"/>
</dbReference>
<dbReference type="CDD" id="cd14014">
    <property type="entry name" value="STKc_PknB_like"/>
    <property type="match status" value="1"/>
</dbReference>
<feature type="domain" description="Protein kinase" evidence="12">
    <location>
        <begin position="12"/>
        <end position="274"/>
    </location>
</feature>
<dbReference type="GO" id="GO:0004674">
    <property type="term" value="F:protein serine/threonine kinase activity"/>
    <property type="evidence" value="ECO:0007669"/>
    <property type="project" value="UniProtKB-KW"/>
</dbReference>
<evidence type="ECO:0000256" key="2">
    <source>
        <dbReference type="ARBA" id="ARBA00022527"/>
    </source>
</evidence>
<keyword evidence="7" id="KW-0067">ATP-binding</keyword>
<evidence type="ECO:0000256" key="9">
    <source>
        <dbReference type="ARBA" id="ARBA00048679"/>
    </source>
</evidence>